<dbReference type="STRING" id="871652.SAMN04515673_10852"/>
<dbReference type="InterPro" id="IPR003399">
    <property type="entry name" value="Mce/MlaD"/>
</dbReference>
<dbReference type="PANTHER" id="PTHR36698:SF2">
    <property type="entry name" value="MCE_MLAD DOMAIN-CONTAINING PROTEIN"/>
    <property type="match status" value="1"/>
</dbReference>
<dbReference type="AlphaFoldDB" id="A0A1I6E898"/>
<reference evidence="3 4" key="1">
    <citation type="submission" date="2016-10" db="EMBL/GenBank/DDBJ databases">
        <authorList>
            <person name="de Groot N.N."/>
        </authorList>
    </citation>
    <scope>NUCLEOTIDE SEQUENCE [LARGE SCALE GENOMIC DNA]</scope>
    <source>
        <strain evidence="4">KMM 9023,NRIC 0796,JCM 17311,KCTC 23692</strain>
    </source>
</reference>
<dbReference type="OrthoDB" id="9808689at2"/>
<organism evidence="3 4">
    <name type="scientific">Poseidonocella sedimentorum</name>
    <dbReference type="NCBI Taxonomy" id="871652"/>
    <lineage>
        <taxon>Bacteria</taxon>
        <taxon>Pseudomonadati</taxon>
        <taxon>Pseudomonadota</taxon>
        <taxon>Alphaproteobacteria</taxon>
        <taxon>Rhodobacterales</taxon>
        <taxon>Roseobacteraceae</taxon>
        <taxon>Poseidonocella</taxon>
    </lineage>
</organism>
<sequence>METRANFILIGAFTLFGFLGLMGFFVWFSKAELDRQFSYYDVYFDNVSGLDRASDVRFAGLSVGQVVQIQLSDRGDGLVRARIEVEAGTPIRTDSVASIESQGVTGVGYVGITSGTPENPLLRSVARGTVPEITAGRSLLQNLSEAAPRLLEEAIGVTESLNALLSEENRGAVEEILGNLNSASRQFDRTLSEFATVAEDVGTSVSEIARFTGELEGITSAVESTLSLADGALLAIENVSEQAEVAFEAGTTTLRTADEVLGNDVRRAIAEIADTSGALREQTLILSAEATVLLDAWAQAGVEASDRLSEAQELLSSTDLMIVDLVETLDSVDSAAVTFEELLEGDGYLLVEEARALVAQASTAADGIAATVEEDLPLLMTDLSETIASARSDIETIGADLSRASGRVDGLTDRAEETLTSVTRSFQRANETLGLLDQVLTTSDKTLSAAERAFTSADRVLEEDVGAITADLRAAITRIEGAIAAVADDIPTITADVRAAASAARTAFADVSSITGDARGPLDDFLAAGLPQFTRLGQETRQLVATLESLVERIERDPARFFLSRETPEFRR</sequence>
<gene>
    <name evidence="3" type="ORF">SAMN04515673_10852</name>
</gene>
<evidence type="ECO:0000259" key="2">
    <source>
        <dbReference type="Pfam" id="PF02470"/>
    </source>
</evidence>
<dbReference type="RefSeq" id="WP_092081225.1">
    <property type="nucleotide sequence ID" value="NZ_FOYI01000008.1"/>
</dbReference>
<dbReference type="Proteomes" id="UP000199302">
    <property type="component" value="Unassembled WGS sequence"/>
</dbReference>
<feature type="transmembrane region" description="Helical" evidence="1">
    <location>
        <begin position="7"/>
        <end position="28"/>
    </location>
</feature>
<accession>A0A1I6E898</accession>
<keyword evidence="1" id="KW-0812">Transmembrane</keyword>
<dbReference type="EMBL" id="FOYI01000008">
    <property type="protein sequence ID" value="SFR13954.1"/>
    <property type="molecule type" value="Genomic_DNA"/>
</dbReference>
<feature type="domain" description="Mce/MlaD" evidence="2">
    <location>
        <begin position="39"/>
        <end position="115"/>
    </location>
</feature>
<dbReference type="Pfam" id="PF02470">
    <property type="entry name" value="MlaD"/>
    <property type="match status" value="1"/>
</dbReference>
<evidence type="ECO:0000313" key="3">
    <source>
        <dbReference type="EMBL" id="SFR13954.1"/>
    </source>
</evidence>
<keyword evidence="1" id="KW-1133">Transmembrane helix</keyword>
<evidence type="ECO:0000313" key="4">
    <source>
        <dbReference type="Proteomes" id="UP000199302"/>
    </source>
</evidence>
<proteinExistence type="predicted"/>
<name>A0A1I6E898_9RHOB</name>
<dbReference type="PANTHER" id="PTHR36698">
    <property type="entry name" value="BLL5892 PROTEIN"/>
    <property type="match status" value="1"/>
</dbReference>
<keyword evidence="4" id="KW-1185">Reference proteome</keyword>
<protein>
    <submittedName>
        <fullName evidence="3">Phospholipid/cholesterol/gamma-HCH transport system substrate-binding protein</fullName>
    </submittedName>
</protein>
<evidence type="ECO:0000256" key="1">
    <source>
        <dbReference type="SAM" id="Phobius"/>
    </source>
</evidence>
<keyword evidence="1" id="KW-0472">Membrane</keyword>